<keyword evidence="1" id="KW-0732">Signal</keyword>
<sequence>MRTLTLFWAILLLFSCQTVKQDKAGISSSQITIFDNELTIEGLDRPRTIRVYTPPGYADGDQNYPVIYMHDGQNLFEDSTSFAGEWGVDENLDSISKINGLDLIVVGIDNGGENRIHELTAWDHPRYGKAEGKAYMEFIVNTVKPFIDSKFRTKPERQHTAIMGSSLGGLISHYAIYEYPEVFSKAGIFSPSYWWGKGPFDQVEQKKLPNDTRLAFLMGGKEGDNMVKPMQQMVSKILANGHSDTNLTSIINPEGEHNEKLWRSEFQEAILWLFQ</sequence>
<dbReference type="AlphaFoldDB" id="A0A1E5T4P4"/>
<dbReference type="EMBL" id="MDGQ01000003">
    <property type="protein sequence ID" value="OEK06348.1"/>
    <property type="molecule type" value="Genomic_DNA"/>
</dbReference>
<accession>A0A1E5T4P4</accession>
<dbReference type="RefSeq" id="WP_069833659.1">
    <property type="nucleotide sequence ID" value="NZ_MDGQ01000003.1"/>
</dbReference>
<dbReference type="STRING" id="1563681.BFP71_01335"/>
<dbReference type="PANTHER" id="PTHR48098:SF6">
    <property type="entry name" value="FERRI-BACILLIBACTIN ESTERASE BESA"/>
    <property type="match status" value="1"/>
</dbReference>
<feature type="chain" id="PRO_5009185959" evidence="1">
    <location>
        <begin position="21"/>
        <end position="275"/>
    </location>
</feature>
<dbReference type="SUPFAM" id="SSF53474">
    <property type="entry name" value="alpha/beta-Hydrolases"/>
    <property type="match status" value="1"/>
</dbReference>
<proteinExistence type="predicted"/>
<name>A0A1E5T4P4_9BACT</name>
<dbReference type="Pfam" id="PF00756">
    <property type="entry name" value="Esterase"/>
    <property type="match status" value="1"/>
</dbReference>
<organism evidence="2 3">
    <name type="scientific">Roseivirga misakiensis</name>
    <dbReference type="NCBI Taxonomy" id="1563681"/>
    <lineage>
        <taxon>Bacteria</taxon>
        <taxon>Pseudomonadati</taxon>
        <taxon>Bacteroidota</taxon>
        <taxon>Cytophagia</taxon>
        <taxon>Cytophagales</taxon>
        <taxon>Roseivirgaceae</taxon>
        <taxon>Roseivirga</taxon>
    </lineage>
</organism>
<dbReference type="InterPro" id="IPR050583">
    <property type="entry name" value="Mycobacterial_A85_antigen"/>
</dbReference>
<feature type="signal peptide" evidence="1">
    <location>
        <begin position="1"/>
        <end position="20"/>
    </location>
</feature>
<evidence type="ECO:0000313" key="2">
    <source>
        <dbReference type="EMBL" id="OEK06348.1"/>
    </source>
</evidence>
<dbReference type="InterPro" id="IPR000801">
    <property type="entry name" value="Esterase-like"/>
</dbReference>
<dbReference type="OrthoDB" id="9784036at2"/>
<dbReference type="Gene3D" id="3.40.50.1820">
    <property type="entry name" value="alpha/beta hydrolase"/>
    <property type="match status" value="1"/>
</dbReference>
<evidence type="ECO:0000256" key="1">
    <source>
        <dbReference type="SAM" id="SignalP"/>
    </source>
</evidence>
<dbReference type="Proteomes" id="UP000095552">
    <property type="component" value="Unassembled WGS sequence"/>
</dbReference>
<reference evidence="2 3" key="1">
    <citation type="submission" date="2016-08" db="EMBL/GenBank/DDBJ databases">
        <title>Draft genome of Fabibacter sp. strain SK-8.</title>
        <authorList>
            <person name="Wong S.-K."/>
            <person name="Hamasaki K."/>
            <person name="Yoshizawa S."/>
        </authorList>
    </citation>
    <scope>NUCLEOTIDE SEQUENCE [LARGE SCALE GENOMIC DNA]</scope>
    <source>
        <strain evidence="2 3">SK-8</strain>
    </source>
</reference>
<keyword evidence="3" id="KW-1185">Reference proteome</keyword>
<evidence type="ECO:0000313" key="3">
    <source>
        <dbReference type="Proteomes" id="UP000095552"/>
    </source>
</evidence>
<comment type="caution">
    <text evidence="2">The sequence shown here is derived from an EMBL/GenBank/DDBJ whole genome shotgun (WGS) entry which is preliminary data.</text>
</comment>
<dbReference type="InterPro" id="IPR029058">
    <property type="entry name" value="AB_hydrolase_fold"/>
</dbReference>
<protein>
    <submittedName>
        <fullName evidence="2">Esterase</fullName>
    </submittedName>
</protein>
<gene>
    <name evidence="2" type="ORF">BFP71_01335</name>
</gene>
<dbReference type="PANTHER" id="PTHR48098">
    <property type="entry name" value="ENTEROCHELIN ESTERASE-RELATED"/>
    <property type="match status" value="1"/>
</dbReference>
<dbReference type="PROSITE" id="PS51257">
    <property type="entry name" value="PROKAR_LIPOPROTEIN"/>
    <property type="match status" value="1"/>
</dbReference>